<dbReference type="GeneID" id="64664553"/>
<reference evidence="2" key="1">
    <citation type="journal article" date="2020" name="New Phytol.">
        <title>Comparative genomics reveals dynamic genome evolution in host specialist ectomycorrhizal fungi.</title>
        <authorList>
            <person name="Lofgren L.A."/>
            <person name="Nguyen N.H."/>
            <person name="Vilgalys R."/>
            <person name="Ruytinx J."/>
            <person name="Liao H.L."/>
            <person name="Branco S."/>
            <person name="Kuo A."/>
            <person name="LaButti K."/>
            <person name="Lipzen A."/>
            <person name="Andreopoulos W."/>
            <person name="Pangilinan J."/>
            <person name="Riley R."/>
            <person name="Hundley H."/>
            <person name="Na H."/>
            <person name="Barry K."/>
            <person name="Grigoriev I.V."/>
            <person name="Stajich J.E."/>
            <person name="Kennedy P.G."/>
        </authorList>
    </citation>
    <scope>NUCLEOTIDE SEQUENCE</scope>
    <source>
        <strain evidence="2">FC203</strain>
    </source>
</reference>
<evidence type="ECO:0000313" key="2">
    <source>
        <dbReference type="EMBL" id="KAG1902438.1"/>
    </source>
</evidence>
<dbReference type="PROSITE" id="PS51257">
    <property type="entry name" value="PROKAR_LIPOPROTEIN"/>
    <property type="match status" value="1"/>
</dbReference>
<feature type="compositionally biased region" description="Polar residues" evidence="1">
    <location>
        <begin position="127"/>
        <end position="136"/>
    </location>
</feature>
<name>A0AAD4E9Z3_9AGAM</name>
<sequence length="177" mass="19589">METRVENVHPIASIYATILLACDLIRVSDAGLTSVLSQIAPATGSVLFPSFERASNVLEVLSKVASLVYQLNIGRQDFSEDIYFCRVKPIMRLVCVTFLHLNRINSFSDALWRIPGRGRNVIPAPAQASTQRQQCPQPLAREPLYDASSQNTDESSPEKPVHNDVAVEPLRNLNLTS</sequence>
<comment type="caution">
    <text evidence="2">The sequence shown here is derived from an EMBL/GenBank/DDBJ whole genome shotgun (WGS) entry which is preliminary data.</text>
</comment>
<dbReference type="Proteomes" id="UP001195769">
    <property type="component" value="Unassembled WGS sequence"/>
</dbReference>
<dbReference type="AlphaFoldDB" id="A0AAD4E9Z3"/>
<gene>
    <name evidence="2" type="ORF">F5891DRAFT_1277115</name>
</gene>
<evidence type="ECO:0000256" key="1">
    <source>
        <dbReference type="SAM" id="MobiDB-lite"/>
    </source>
</evidence>
<protein>
    <submittedName>
        <fullName evidence="2">Uncharacterized protein</fullName>
    </submittedName>
</protein>
<evidence type="ECO:0000313" key="3">
    <source>
        <dbReference type="Proteomes" id="UP001195769"/>
    </source>
</evidence>
<dbReference type="EMBL" id="JABBWK010000017">
    <property type="protein sequence ID" value="KAG1902438.1"/>
    <property type="molecule type" value="Genomic_DNA"/>
</dbReference>
<organism evidence="2 3">
    <name type="scientific">Suillus fuscotomentosus</name>
    <dbReference type="NCBI Taxonomy" id="1912939"/>
    <lineage>
        <taxon>Eukaryota</taxon>
        <taxon>Fungi</taxon>
        <taxon>Dikarya</taxon>
        <taxon>Basidiomycota</taxon>
        <taxon>Agaricomycotina</taxon>
        <taxon>Agaricomycetes</taxon>
        <taxon>Agaricomycetidae</taxon>
        <taxon>Boletales</taxon>
        <taxon>Suillineae</taxon>
        <taxon>Suillaceae</taxon>
        <taxon>Suillus</taxon>
    </lineage>
</organism>
<feature type="region of interest" description="Disordered" evidence="1">
    <location>
        <begin position="125"/>
        <end position="177"/>
    </location>
</feature>
<accession>A0AAD4E9Z3</accession>
<proteinExistence type="predicted"/>
<keyword evidence="3" id="KW-1185">Reference proteome</keyword>
<dbReference type="RefSeq" id="XP_041228013.1">
    <property type="nucleotide sequence ID" value="XM_041370255.1"/>
</dbReference>